<comment type="caution">
    <text evidence="9">The sequence shown here is derived from an EMBL/GenBank/DDBJ whole genome shotgun (WGS) entry which is preliminary data.</text>
</comment>
<dbReference type="GO" id="GO:0015417">
    <property type="term" value="F:ABC-type polyamine transporter activity"/>
    <property type="evidence" value="ECO:0007669"/>
    <property type="project" value="UniProtKB-EC"/>
</dbReference>
<dbReference type="EMBL" id="BSDO01000001">
    <property type="protein sequence ID" value="GLI21195.1"/>
    <property type="molecule type" value="Genomic_DNA"/>
</dbReference>
<dbReference type="SMART" id="SM00382">
    <property type="entry name" value="AAA"/>
    <property type="match status" value="1"/>
</dbReference>
<evidence type="ECO:0000256" key="4">
    <source>
        <dbReference type="ARBA" id="ARBA00022840"/>
    </source>
</evidence>
<keyword evidence="3 7" id="KW-0547">Nucleotide-binding</keyword>
<accession>A0A9W6FIJ3</accession>
<dbReference type="Gene3D" id="3.40.50.300">
    <property type="entry name" value="P-loop containing nucleotide triphosphate hydrolases"/>
    <property type="match status" value="1"/>
</dbReference>
<keyword evidence="2 7" id="KW-1003">Cell membrane</keyword>
<evidence type="ECO:0000313" key="9">
    <source>
        <dbReference type="EMBL" id="GLI21195.1"/>
    </source>
</evidence>
<organism evidence="9 10">
    <name type="scientific">Xanthobacter flavus</name>
    <dbReference type="NCBI Taxonomy" id="281"/>
    <lineage>
        <taxon>Bacteria</taxon>
        <taxon>Pseudomonadati</taxon>
        <taxon>Pseudomonadota</taxon>
        <taxon>Alphaproteobacteria</taxon>
        <taxon>Hyphomicrobiales</taxon>
        <taxon>Xanthobacteraceae</taxon>
        <taxon>Xanthobacter</taxon>
    </lineage>
</organism>
<keyword evidence="6 7" id="KW-0472">Membrane</keyword>
<dbReference type="RefSeq" id="WP_169121926.1">
    <property type="nucleotide sequence ID" value="NZ_BSDO01000001.1"/>
</dbReference>
<keyword evidence="1 7" id="KW-0813">Transport</keyword>
<dbReference type="SUPFAM" id="SSF50331">
    <property type="entry name" value="MOP-like"/>
    <property type="match status" value="1"/>
</dbReference>
<keyword evidence="4 7" id="KW-0067">ATP-binding</keyword>
<dbReference type="Proteomes" id="UP001144397">
    <property type="component" value="Unassembled WGS sequence"/>
</dbReference>
<feature type="domain" description="ABC transporter" evidence="8">
    <location>
        <begin position="12"/>
        <end position="242"/>
    </location>
</feature>
<evidence type="ECO:0000259" key="8">
    <source>
        <dbReference type="PROSITE" id="PS50893"/>
    </source>
</evidence>
<protein>
    <recommendedName>
        <fullName evidence="7">Spermidine/putrescine import ATP-binding protein PotA</fullName>
        <ecNumber evidence="7">7.6.2.11</ecNumber>
    </recommendedName>
</protein>
<comment type="similarity">
    <text evidence="7">Belongs to the ABC transporter superfamily. Spermidine/putrescine importer (TC 3.A.1.11.1) family.</text>
</comment>
<dbReference type="InterPro" id="IPR050093">
    <property type="entry name" value="ABC_SmlMolc_Importer"/>
</dbReference>
<dbReference type="FunFam" id="3.40.50.300:FF:000133">
    <property type="entry name" value="Spermidine/putrescine import ATP-binding protein PotA"/>
    <property type="match status" value="1"/>
</dbReference>
<comment type="subunit">
    <text evidence="7">The complex is composed of two ATP-binding proteins (PotA), two transmembrane proteins (PotB and PotC) and a solute-binding protein (PotD).</text>
</comment>
<dbReference type="InterPro" id="IPR005893">
    <property type="entry name" value="PotA-like"/>
</dbReference>
<dbReference type="AlphaFoldDB" id="A0A9W6FIJ3"/>
<dbReference type="SUPFAM" id="SSF52540">
    <property type="entry name" value="P-loop containing nucleoside triphosphate hydrolases"/>
    <property type="match status" value="1"/>
</dbReference>
<comment type="function">
    <text evidence="7">Part of the ABC transporter complex PotABCD involved in spermidine/putrescine import. Responsible for energy coupling to the transport system.</text>
</comment>
<gene>
    <name evidence="7" type="primary">potA</name>
    <name evidence="9" type="ORF">XFLAVUS301_08690</name>
</gene>
<dbReference type="InterPro" id="IPR003593">
    <property type="entry name" value="AAA+_ATPase"/>
</dbReference>
<dbReference type="GO" id="GO:0016887">
    <property type="term" value="F:ATP hydrolysis activity"/>
    <property type="evidence" value="ECO:0007669"/>
    <property type="project" value="InterPro"/>
</dbReference>
<dbReference type="InterPro" id="IPR017871">
    <property type="entry name" value="ABC_transporter-like_CS"/>
</dbReference>
<evidence type="ECO:0000256" key="6">
    <source>
        <dbReference type="ARBA" id="ARBA00023136"/>
    </source>
</evidence>
<sequence>MIRPASSGTVGVSIRNATKRYAGFCALDDVSLEVAPGEFVSVLGPSGSGKTTLLGILGGFVQPTSGSVFLGERDITFAPPHKRDIGIVFQNYALFPHMSVAENVTFPLRARRMPKSEWPAKLKAALEMTELGGFGDRKIHELSGGQRQRVALARAMIFEPRLILMDEPLSALDKQLRETMQIELKHLHRQLAATIIYVTHDQREALTMSDRIAIMNKGRVVQVDAPERLHDHPVDSFVAGFIGEATLLPVSRIDDRSVDLGGTRIVSARPIPHNLKLFLAVHSEKLTVVQDGADTSANILSGTVSETLYQGESVRIFVDLDHGARLSLRVPSNHENRSRMKSPGERIAVRLHPDDTIVVPQAP</sequence>
<proteinExistence type="inferred from homology"/>
<dbReference type="PROSITE" id="PS00211">
    <property type="entry name" value="ABC_TRANSPORTER_1"/>
    <property type="match status" value="1"/>
</dbReference>
<dbReference type="GO" id="GO:0005524">
    <property type="term" value="F:ATP binding"/>
    <property type="evidence" value="ECO:0007669"/>
    <property type="project" value="UniProtKB-KW"/>
</dbReference>
<dbReference type="GO" id="GO:0015847">
    <property type="term" value="P:putrescine transport"/>
    <property type="evidence" value="ECO:0007669"/>
    <property type="project" value="UniProtKB-ARBA"/>
</dbReference>
<evidence type="ECO:0000256" key="5">
    <source>
        <dbReference type="ARBA" id="ARBA00022967"/>
    </source>
</evidence>
<dbReference type="PANTHER" id="PTHR42781:SF4">
    <property type="entry name" value="SPERMIDINE_PUTRESCINE IMPORT ATP-BINDING PROTEIN POTA"/>
    <property type="match status" value="1"/>
</dbReference>
<dbReference type="GeneID" id="95761663"/>
<evidence type="ECO:0000256" key="2">
    <source>
        <dbReference type="ARBA" id="ARBA00022475"/>
    </source>
</evidence>
<dbReference type="NCBIfam" id="TIGR01187">
    <property type="entry name" value="potA"/>
    <property type="match status" value="1"/>
</dbReference>
<dbReference type="PROSITE" id="PS50893">
    <property type="entry name" value="ABC_TRANSPORTER_2"/>
    <property type="match status" value="1"/>
</dbReference>
<evidence type="ECO:0000313" key="10">
    <source>
        <dbReference type="Proteomes" id="UP001144397"/>
    </source>
</evidence>
<dbReference type="GO" id="GO:0043190">
    <property type="term" value="C:ATP-binding cassette (ABC) transporter complex"/>
    <property type="evidence" value="ECO:0007669"/>
    <property type="project" value="InterPro"/>
</dbReference>
<evidence type="ECO:0000256" key="3">
    <source>
        <dbReference type="ARBA" id="ARBA00022741"/>
    </source>
</evidence>
<dbReference type="InterPro" id="IPR008995">
    <property type="entry name" value="Mo/tungstate-bd_C_term_dom"/>
</dbReference>
<dbReference type="Pfam" id="PF00005">
    <property type="entry name" value="ABC_tran"/>
    <property type="match status" value="1"/>
</dbReference>
<evidence type="ECO:0000256" key="7">
    <source>
        <dbReference type="RuleBase" id="RU364083"/>
    </source>
</evidence>
<dbReference type="Pfam" id="PF08402">
    <property type="entry name" value="TOBE_2"/>
    <property type="match status" value="1"/>
</dbReference>
<dbReference type="InterPro" id="IPR003439">
    <property type="entry name" value="ABC_transporter-like_ATP-bd"/>
</dbReference>
<dbReference type="InterPro" id="IPR013611">
    <property type="entry name" value="Transp-assoc_OB_typ2"/>
</dbReference>
<keyword evidence="5 7" id="KW-1278">Translocase</keyword>
<evidence type="ECO:0000256" key="1">
    <source>
        <dbReference type="ARBA" id="ARBA00022448"/>
    </source>
</evidence>
<dbReference type="PANTHER" id="PTHR42781">
    <property type="entry name" value="SPERMIDINE/PUTRESCINE IMPORT ATP-BINDING PROTEIN POTA"/>
    <property type="match status" value="1"/>
</dbReference>
<comment type="catalytic activity">
    <reaction evidence="7">
        <text>ATP + H2O + polyamine-[polyamine-binding protein]Side 1 = ADP + phosphate + polyamineSide 2 + [polyamine-binding protein]Side 1.</text>
        <dbReference type="EC" id="7.6.2.11"/>
    </reaction>
</comment>
<dbReference type="EC" id="7.6.2.11" evidence="7"/>
<reference evidence="9" key="1">
    <citation type="submission" date="2022-12" db="EMBL/GenBank/DDBJ databases">
        <title>Reference genome sequencing for broad-spectrum identification of bacterial and archaeal isolates by mass spectrometry.</title>
        <authorList>
            <person name="Sekiguchi Y."/>
            <person name="Tourlousse D.M."/>
        </authorList>
    </citation>
    <scope>NUCLEOTIDE SEQUENCE</scope>
    <source>
        <strain evidence="9">301</strain>
    </source>
</reference>
<dbReference type="InterPro" id="IPR027417">
    <property type="entry name" value="P-loop_NTPase"/>
</dbReference>
<name>A0A9W6FIJ3_XANFL</name>